<dbReference type="FunCoup" id="T1G159">
    <property type="interactions" value="43"/>
</dbReference>
<reference evidence="12" key="3">
    <citation type="submission" date="2015-06" db="UniProtKB">
        <authorList>
            <consortium name="EnsemblMetazoa"/>
        </authorList>
    </citation>
    <scope>IDENTIFICATION</scope>
</reference>
<dbReference type="SMART" id="SM00060">
    <property type="entry name" value="FN3"/>
    <property type="match status" value="1"/>
</dbReference>
<dbReference type="InterPro" id="IPR013098">
    <property type="entry name" value="Ig_I-set"/>
</dbReference>
<evidence type="ECO:0000256" key="5">
    <source>
        <dbReference type="ARBA" id="ARBA00022989"/>
    </source>
</evidence>
<evidence type="ECO:0000256" key="3">
    <source>
        <dbReference type="ARBA" id="ARBA00022729"/>
    </source>
</evidence>
<dbReference type="InterPro" id="IPR036116">
    <property type="entry name" value="FN3_sf"/>
</dbReference>
<evidence type="ECO:0000256" key="7">
    <source>
        <dbReference type="ARBA" id="ARBA00023157"/>
    </source>
</evidence>
<dbReference type="RefSeq" id="XP_009011786.1">
    <property type="nucleotide sequence ID" value="XM_009013538.1"/>
</dbReference>
<dbReference type="KEGG" id="hro:HELRODRAFT_72804"/>
<evidence type="ECO:0000256" key="6">
    <source>
        <dbReference type="ARBA" id="ARBA00023136"/>
    </source>
</evidence>
<dbReference type="CTD" id="20214807"/>
<evidence type="ECO:0000313" key="11">
    <source>
        <dbReference type="EMBL" id="ESO09972.1"/>
    </source>
</evidence>
<name>T1G159_HELRO</name>
<evidence type="ECO:0000259" key="9">
    <source>
        <dbReference type="PROSITE" id="PS50835"/>
    </source>
</evidence>
<dbReference type="HOGENOM" id="CLU_887306_0_0_1"/>
<dbReference type="EMBL" id="AMQM01002846">
    <property type="status" value="NOT_ANNOTATED_CDS"/>
    <property type="molecule type" value="Genomic_DNA"/>
</dbReference>
<dbReference type="FunFam" id="2.60.40.10:FF:000032">
    <property type="entry name" value="palladin isoform X1"/>
    <property type="match status" value="1"/>
</dbReference>
<feature type="domain" description="Ig-like" evidence="9">
    <location>
        <begin position="1"/>
        <end position="83"/>
    </location>
</feature>
<evidence type="ECO:0000313" key="13">
    <source>
        <dbReference type="Proteomes" id="UP000015101"/>
    </source>
</evidence>
<evidence type="ECO:0000259" key="10">
    <source>
        <dbReference type="PROSITE" id="PS50853"/>
    </source>
</evidence>
<dbReference type="PANTHER" id="PTHR44170">
    <property type="entry name" value="PROTEIN SIDEKICK"/>
    <property type="match status" value="1"/>
</dbReference>
<proteinExistence type="predicted"/>
<feature type="domain" description="Fibronectin type-III" evidence="10">
    <location>
        <begin position="203"/>
        <end position="298"/>
    </location>
</feature>
<accession>T1G159</accession>
<dbReference type="GeneID" id="20214807"/>
<dbReference type="eggNOG" id="KOG4222">
    <property type="taxonomic scope" value="Eukaryota"/>
</dbReference>
<keyword evidence="7" id="KW-1015">Disulfide bond</keyword>
<dbReference type="SUPFAM" id="SSF49265">
    <property type="entry name" value="Fibronectin type III"/>
    <property type="match status" value="1"/>
</dbReference>
<dbReference type="PROSITE" id="PS50835">
    <property type="entry name" value="IG_LIKE"/>
    <property type="match status" value="2"/>
</dbReference>
<organism evidence="12 13">
    <name type="scientific">Helobdella robusta</name>
    <name type="common">Californian leech</name>
    <dbReference type="NCBI Taxonomy" id="6412"/>
    <lineage>
        <taxon>Eukaryota</taxon>
        <taxon>Metazoa</taxon>
        <taxon>Spiralia</taxon>
        <taxon>Lophotrochozoa</taxon>
        <taxon>Annelida</taxon>
        <taxon>Clitellata</taxon>
        <taxon>Hirudinea</taxon>
        <taxon>Rhynchobdellida</taxon>
        <taxon>Glossiphoniidae</taxon>
        <taxon>Helobdella</taxon>
    </lineage>
</organism>
<dbReference type="Proteomes" id="UP000015101">
    <property type="component" value="Unassembled WGS sequence"/>
</dbReference>
<dbReference type="InterPro" id="IPR013783">
    <property type="entry name" value="Ig-like_fold"/>
</dbReference>
<dbReference type="EnsemblMetazoa" id="HelroT72804">
    <property type="protein sequence ID" value="HelroP72804"/>
    <property type="gene ID" value="HelroG72804"/>
</dbReference>
<keyword evidence="5" id="KW-1133">Transmembrane helix</keyword>
<keyword evidence="3" id="KW-0732">Signal</keyword>
<dbReference type="SMART" id="SM00409">
    <property type="entry name" value="IG"/>
    <property type="match status" value="2"/>
</dbReference>
<dbReference type="SMART" id="SM00408">
    <property type="entry name" value="IGc2"/>
    <property type="match status" value="2"/>
</dbReference>
<sequence length="314" mass="34805">VIKRGESVVMECRANGFPEPIIKWKKKNGQPRITMFSSHTYSRMSVSKYGALTIDRVEKSDADVYTCHAVSASGSTNASAKLEVKGSLNTSPPPIILYGLQNQTLPIQSTAVLFCNATGQPTPSISWLKDNKTLSMNKDKCQLSDDGTLKIMELHSNDSGRYTCMATNEMGEAQSSCYITVESPNNHRIIFKRTPDPFTYPGPPVRVQATEIKETSVKLVWRTNNYDGYSEITNFVVEYFSPDQGEGWVIASDGVTELSYVVRNLQPATSYLFLVRAQNSHGIGMPSHVTSLIKTKSILILITFSDPLSLFCTY</sequence>
<dbReference type="Gene3D" id="2.60.40.10">
    <property type="entry name" value="Immunoglobulins"/>
    <property type="match status" value="3"/>
</dbReference>
<dbReference type="STRING" id="6412.T1G159"/>
<evidence type="ECO:0000256" key="2">
    <source>
        <dbReference type="ARBA" id="ARBA00022692"/>
    </source>
</evidence>
<evidence type="ECO:0000256" key="4">
    <source>
        <dbReference type="ARBA" id="ARBA00022737"/>
    </source>
</evidence>
<dbReference type="PROSITE" id="PS50853">
    <property type="entry name" value="FN3"/>
    <property type="match status" value="1"/>
</dbReference>
<comment type="subcellular location">
    <subcellularLocation>
        <location evidence="1">Membrane</location>
        <topology evidence="1">Single-pass membrane protein</topology>
    </subcellularLocation>
</comment>
<evidence type="ECO:0000313" key="12">
    <source>
        <dbReference type="EnsemblMetazoa" id="HelroP72804"/>
    </source>
</evidence>
<keyword evidence="6" id="KW-0472">Membrane</keyword>
<dbReference type="CDD" id="cd00063">
    <property type="entry name" value="FN3"/>
    <property type="match status" value="1"/>
</dbReference>
<dbReference type="InterPro" id="IPR003599">
    <property type="entry name" value="Ig_sub"/>
</dbReference>
<dbReference type="OMA" id="CARNEDN"/>
<dbReference type="Pfam" id="PF07679">
    <property type="entry name" value="I-set"/>
    <property type="match status" value="2"/>
</dbReference>
<dbReference type="FunFam" id="2.60.40.10:FF:002430">
    <property type="entry name" value="Uncharacterized protein"/>
    <property type="match status" value="1"/>
</dbReference>
<keyword evidence="4" id="KW-0677">Repeat</keyword>
<dbReference type="GO" id="GO:0016020">
    <property type="term" value="C:membrane"/>
    <property type="evidence" value="ECO:0007669"/>
    <property type="project" value="UniProtKB-SubCell"/>
</dbReference>
<evidence type="ECO:0000256" key="1">
    <source>
        <dbReference type="ARBA" id="ARBA00004167"/>
    </source>
</evidence>
<dbReference type="PANTHER" id="PTHR44170:SF6">
    <property type="entry name" value="CONTACTIN"/>
    <property type="match status" value="1"/>
</dbReference>
<dbReference type="InterPro" id="IPR003961">
    <property type="entry name" value="FN3_dom"/>
</dbReference>
<dbReference type="InParanoid" id="T1G159"/>
<dbReference type="InterPro" id="IPR003598">
    <property type="entry name" value="Ig_sub2"/>
</dbReference>
<feature type="domain" description="Ig-like" evidence="9">
    <location>
        <begin position="93"/>
        <end position="180"/>
    </location>
</feature>
<dbReference type="EMBL" id="KB095905">
    <property type="protein sequence ID" value="ESO09972.1"/>
    <property type="molecule type" value="Genomic_DNA"/>
</dbReference>
<keyword evidence="2" id="KW-0812">Transmembrane</keyword>
<reference evidence="11 13" key="2">
    <citation type="journal article" date="2013" name="Nature">
        <title>Insights into bilaterian evolution from three spiralian genomes.</title>
        <authorList>
            <person name="Simakov O."/>
            <person name="Marletaz F."/>
            <person name="Cho S.J."/>
            <person name="Edsinger-Gonzales E."/>
            <person name="Havlak P."/>
            <person name="Hellsten U."/>
            <person name="Kuo D.H."/>
            <person name="Larsson T."/>
            <person name="Lv J."/>
            <person name="Arendt D."/>
            <person name="Savage R."/>
            <person name="Osoegawa K."/>
            <person name="de Jong P."/>
            <person name="Grimwood J."/>
            <person name="Chapman J.A."/>
            <person name="Shapiro H."/>
            <person name="Aerts A."/>
            <person name="Otillar R.P."/>
            <person name="Terry A.Y."/>
            <person name="Boore J.L."/>
            <person name="Grigoriev I.V."/>
            <person name="Lindberg D.R."/>
            <person name="Seaver E.C."/>
            <person name="Weisblat D.A."/>
            <person name="Putnam N.H."/>
            <person name="Rokhsar D.S."/>
        </authorList>
    </citation>
    <scope>NUCLEOTIDE SEQUENCE</scope>
</reference>
<dbReference type="FunFam" id="2.60.40.10:FF:000008">
    <property type="entry name" value="roundabout homolog 2 isoform X2"/>
    <property type="match status" value="1"/>
</dbReference>
<dbReference type="SUPFAM" id="SSF48726">
    <property type="entry name" value="Immunoglobulin"/>
    <property type="match status" value="2"/>
</dbReference>
<dbReference type="AlphaFoldDB" id="T1G159"/>
<dbReference type="GO" id="GO:0007399">
    <property type="term" value="P:nervous system development"/>
    <property type="evidence" value="ECO:0007669"/>
    <property type="project" value="UniProtKB-ARBA"/>
</dbReference>
<dbReference type="InterPro" id="IPR036179">
    <property type="entry name" value="Ig-like_dom_sf"/>
</dbReference>
<dbReference type="Pfam" id="PF00041">
    <property type="entry name" value="fn3"/>
    <property type="match status" value="1"/>
</dbReference>
<dbReference type="OrthoDB" id="428111at2759"/>
<evidence type="ECO:0000256" key="8">
    <source>
        <dbReference type="ARBA" id="ARBA00023319"/>
    </source>
</evidence>
<gene>
    <name evidence="12" type="primary">20214807</name>
    <name evidence="11" type="ORF">HELRODRAFT_72804</name>
</gene>
<protein>
    <submittedName>
        <fullName evidence="11 12">Uncharacterized protein</fullName>
    </submittedName>
</protein>
<keyword evidence="8" id="KW-0393">Immunoglobulin domain</keyword>
<dbReference type="InterPro" id="IPR007110">
    <property type="entry name" value="Ig-like_dom"/>
</dbReference>
<reference evidence="13" key="1">
    <citation type="submission" date="2012-12" db="EMBL/GenBank/DDBJ databases">
        <authorList>
            <person name="Hellsten U."/>
            <person name="Grimwood J."/>
            <person name="Chapman J.A."/>
            <person name="Shapiro H."/>
            <person name="Aerts A."/>
            <person name="Otillar R.P."/>
            <person name="Terry A.Y."/>
            <person name="Boore J.L."/>
            <person name="Simakov O."/>
            <person name="Marletaz F."/>
            <person name="Cho S.-J."/>
            <person name="Edsinger-Gonzales E."/>
            <person name="Havlak P."/>
            <person name="Kuo D.-H."/>
            <person name="Larsson T."/>
            <person name="Lv J."/>
            <person name="Arendt D."/>
            <person name="Savage R."/>
            <person name="Osoegawa K."/>
            <person name="de Jong P."/>
            <person name="Lindberg D.R."/>
            <person name="Seaver E.C."/>
            <person name="Weisblat D.A."/>
            <person name="Putnam N.H."/>
            <person name="Grigoriev I.V."/>
            <person name="Rokhsar D.S."/>
        </authorList>
    </citation>
    <scope>NUCLEOTIDE SEQUENCE</scope>
</reference>
<keyword evidence="13" id="KW-1185">Reference proteome</keyword>